<dbReference type="FunFam" id="3.30.1120.30:FF:000004">
    <property type="entry name" value="Serine/threonine-protein kinase"/>
    <property type="match status" value="1"/>
</dbReference>
<keyword evidence="5 6" id="KW-0067">ATP-binding</keyword>
<dbReference type="SUPFAM" id="SSF82615">
    <property type="entry name" value="Polo-box domain"/>
    <property type="match status" value="2"/>
</dbReference>
<feature type="region of interest" description="Disordered" evidence="7">
    <location>
        <begin position="1"/>
        <end position="53"/>
    </location>
</feature>
<reference evidence="9 10" key="1">
    <citation type="submission" date="2014-04" db="EMBL/GenBank/DDBJ databases">
        <authorList>
            <consortium name="DOE Joint Genome Institute"/>
            <person name="Kuo A."/>
            <person name="Martino E."/>
            <person name="Perotto S."/>
            <person name="Kohler A."/>
            <person name="Nagy L.G."/>
            <person name="Floudas D."/>
            <person name="Copeland A."/>
            <person name="Barry K.W."/>
            <person name="Cichocki N."/>
            <person name="Veneault-Fourrey C."/>
            <person name="LaButti K."/>
            <person name="Lindquist E.A."/>
            <person name="Lipzen A."/>
            <person name="Lundell T."/>
            <person name="Morin E."/>
            <person name="Murat C."/>
            <person name="Sun H."/>
            <person name="Tunlid A."/>
            <person name="Henrissat B."/>
            <person name="Grigoriev I.V."/>
            <person name="Hibbett D.S."/>
            <person name="Martin F."/>
            <person name="Nordberg H.P."/>
            <person name="Cantor M.N."/>
            <person name="Hua S.X."/>
        </authorList>
    </citation>
    <scope>NUCLEOTIDE SEQUENCE [LARGE SCALE GENOMIC DNA]</scope>
    <source>
        <strain evidence="9 10">Zn</strain>
    </source>
</reference>
<keyword evidence="2" id="KW-0808">Transferase</keyword>
<dbReference type="PROSITE" id="PS00107">
    <property type="entry name" value="PROTEIN_KINASE_ATP"/>
    <property type="match status" value="1"/>
</dbReference>
<dbReference type="GO" id="GO:0004674">
    <property type="term" value="F:protein serine/threonine kinase activity"/>
    <property type="evidence" value="ECO:0007669"/>
    <property type="project" value="UniProtKB-KW"/>
</dbReference>
<dbReference type="EMBL" id="KN832873">
    <property type="protein sequence ID" value="KIN04140.1"/>
    <property type="molecule type" value="Genomic_DNA"/>
</dbReference>
<dbReference type="InterPro" id="IPR011009">
    <property type="entry name" value="Kinase-like_dom_sf"/>
</dbReference>
<keyword evidence="10" id="KW-1185">Reference proteome</keyword>
<dbReference type="Gene3D" id="3.30.1120.30">
    <property type="entry name" value="POLO box domain"/>
    <property type="match status" value="1"/>
</dbReference>
<evidence type="ECO:0000256" key="1">
    <source>
        <dbReference type="ARBA" id="ARBA00022527"/>
    </source>
</evidence>
<reference evidence="10" key="2">
    <citation type="submission" date="2015-01" db="EMBL/GenBank/DDBJ databases">
        <title>Evolutionary Origins and Diversification of the Mycorrhizal Mutualists.</title>
        <authorList>
            <consortium name="DOE Joint Genome Institute"/>
            <consortium name="Mycorrhizal Genomics Consortium"/>
            <person name="Kohler A."/>
            <person name="Kuo A."/>
            <person name="Nagy L.G."/>
            <person name="Floudas D."/>
            <person name="Copeland A."/>
            <person name="Barry K.W."/>
            <person name="Cichocki N."/>
            <person name="Veneault-Fourrey C."/>
            <person name="LaButti K."/>
            <person name="Lindquist E.A."/>
            <person name="Lipzen A."/>
            <person name="Lundell T."/>
            <person name="Morin E."/>
            <person name="Murat C."/>
            <person name="Riley R."/>
            <person name="Ohm R."/>
            <person name="Sun H."/>
            <person name="Tunlid A."/>
            <person name="Henrissat B."/>
            <person name="Grigoriev I.V."/>
            <person name="Hibbett D.S."/>
            <person name="Martin F."/>
        </authorList>
    </citation>
    <scope>NUCLEOTIDE SEQUENCE [LARGE SCALE GENOMIC DNA]</scope>
    <source>
        <strain evidence="10">Zn</strain>
    </source>
</reference>
<dbReference type="HOGENOM" id="CLU_000288_46_0_1"/>
<dbReference type="Gene3D" id="1.10.510.10">
    <property type="entry name" value="Transferase(Phosphotransferase) domain 1"/>
    <property type="match status" value="1"/>
</dbReference>
<dbReference type="PANTHER" id="PTHR24345">
    <property type="entry name" value="SERINE/THREONINE-PROTEIN KINASE PLK"/>
    <property type="match status" value="1"/>
</dbReference>
<dbReference type="SUPFAM" id="SSF56112">
    <property type="entry name" value="Protein kinase-like (PK-like)"/>
    <property type="match status" value="1"/>
</dbReference>
<dbReference type="GO" id="GO:0000922">
    <property type="term" value="C:spindle pole"/>
    <property type="evidence" value="ECO:0007669"/>
    <property type="project" value="TreeGrafter"/>
</dbReference>
<evidence type="ECO:0000256" key="6">
    <source>
        <dbReference type="PROSITE-ProRule" id="PRU10141"/>
    </source>
</evidence>
<dbReference type="PROSITE" id="PS50011">
    <property type="entry name" value="PROTEIN_KINASE_DOM"/>
    <property type="match status" value="1"/>
</dbReference>
<evidence type="ECO:0000256" key="2">
    <source>
        <dbReference type="ARBA" id="ARBA00022679"/>
    </source>
</evidence>
<gene>
    <name evidence="9" type="ORF">OIDMADRAFT_159355</name>
</gene>
<dbReference type="AlphaFoldDB" id="A0A0C3HMA8"/>
<dbReference type="GO" id="GO:0005524">
    <property type="term" value="F:ATP binding"/>
    <property type="evidence" value="ECO:0007669"/>
    <property type="project" value="UniProtKB-UniRule"/>
</dbReference>
<dbReference type="PANTHER" id="PTHR24345:SF0">
    <property type="entry name" value="CELL CYCLE SERINE_THREONINE-PROTEIN KINASE CDC5_MSD2"/>
    <property type="match status" value="1"/>
</dbReference>
<name>A0A0C3HMA8_OIDMZ</name>
<dbReference type="STRING" id="913774.A0A0C3HMA8"/>
<keyword evidence="1" id="KW-0723">Serine/threonine-protein kinase</keyword>
<dbReference type="CDD" id="cd13117">
    <property type="entry name" value="POLO_box_2"/>
    <property type="match status" value="1"/>
</dbReference>
<dbReference type="Proteomes" id="UP000054321">
    <property type="component" value="Unassembled WGS sequence"/>
</dbReference>
<evidence type="ECO:0000256" key="7">
    <source>
        <dbReference type="SAM" id="MobiDB-lite"/>
    </source>
</evidence>
<evidence type="ECO:0000259" key="8">
    <source>
        <dbReference type="PROSITE" id="PS50011"/>
    </source>
</evidence>
<dbReference type="GO" id="GO:0007052">
    <property type="term" value="P:mitotic spindle organization"/>
    <property type="evidence" value="ECO:0007669"/>
    <property type="project" value="TreeGrafter"/>
</dbReference>
<evidence type="ECO:0000313" key="9">
    <source>
        <dbReference type="EMBL" id="KIN04140.1"/>
    </source>
</evidence>
<evidence type="ECO:0000313" key="10">
    <source>
        <dbReference type="Proteomes" id="UP000054321"/>
    </source>
</evidence>
<dbReference type="Pfam" id="PF00069">
    <property type="entry name" value="Pkinase"/>
    <property type="match status" value="1"/>
</dbReference>
<sequence>MEALSPRDANAHLRAKQHAPKSKPPVPKVAQKEKDHPPPPPPEVREPPCSDRRNGAIYRTGKCLGKGGFAICYEGHLAGTKQLYALKIVKSHMPMKKMEQKKRKYVTEPEVRFWTVQMAGGIKYMHEKGIIHRDLKMGNIFLDKDMNVKIGDFGLAALLMSGKDMVAVRRTTLCGTPNYIAPEILEKNKRGHDHAVDIWSLGIIIFAMLTGKPPFQSTTADEIYRRAREREYDWPKLDTSENFISEETKDLVSILLQSPEKRPDPDTIVQHPFFTCGWMPQAGEITPELRERHPSPTQFLTVGARTGRANLYIRNLKKLCVECEVGPWNSTQTRHMSTYREVAAEEKAGLTPNVPLSEDVVYRPFDEWLREQANPIVEAAEVSETVSESNKASELTTSLNFNDLAIPPISRTTTQSFAAQQRARPQLSNIPSRTVRSRKVSSEAHQGRQMLRNAFDSNSRTTRVTSSKFSESNPQKSDFNAAEGEVDVEGRLAVDLVKQLVKAVDERPQRAGSPELLEQPLSMFSPGEKLKSLPGTKPDDILNGLRRLQAELERALNSRSTAAQFDTSLSNPTIVVKWVDYTNKFGLGYILSNGSVGCIFKSTLVELSSTSQGHVPPACVLVRDAERHLQSRNSQEYADRHQLVPISGPGIEFYENRGERGITYGQVNARNYAVRVDASGKGGKLPRGKDEWDDRKREKIVLWRKFANYMTAYGKDQDFPYDDAVARTPGGIKTETAAAGNVVTFYQRFGDVGCWGFSDGHFQFNFPDHTKIVISACGTWCDFYHLPLEAARDLSLNGNLPASALDDRQRLSYPVQTLLNFMSKPSKSATRRRPEIDPMIQGIPQANHFRKKIDFIRLVVKEWVSNGGLGNSNMEPEGRLRWTGCRELVNVKTPYKHVWVTVGARNGDDRRVAWFDPKKPLDVVPDIE</sequence>
<dbReference type="InterPro" id="IPR008271">
    <property type="entry name" value="Ser/Thr_kinase_AS"/>
</dbReference>
<dbReference type="GO" id="GO:0005737">
    <property type="term" value="C:cytoplasm"/>
    <property type="evidence" value="ECO:0007669"/>
    <property type="project" value="TreeGrafter"/>
</dbReference>
<organism evidence="9 10">
    <name type="scientific">Oidiodendron maius (strain Zn)</name>
    <dbReference type="NCBI Taxonomy" id="913774"/>
    <lineage>
        <taxon>Eukaryota</taxon>
        <taxon>Fungi</taxon>
        <taxon>Dikarya</taxon>
        <taxon>Ascomycota</taxon>
        <taxon>Pezizomycotina</taxon>
        <taxon>Leotiomycetes</taxon>
        <taxon>Leotiomycetes incertae sedis</taxon>
        <taxon>Myxotrichaceae</taxon>
        <taxon>Oidiodendron</taxon>
    </lineage>
</organism>
<dbReference type="PROSITE" id="PS00108">
    <property type="entry name" value="PROTEIN_KINASE_ST"/>
    <property type="match status" value="1"/>
</dbReference>
<dbReference type="InterPro" id="IPR033695">
    <property type="entry name" value="POLO_box_2"/>
</dbReference>
<accession>A0A0C3HMA8</accession>
<evidence type="ECO:0000256" key="4">
    <source>
        <dbReference type="ARBA" id="ARBA00022777"/>
    </source>
</evidence>
<proteinExistence type="predicted"/>
<dbReference type="SMART" id="SM00220">
    <property type="entry name" value="S_TKc"/>
    <property type="match status" value="1"/>
</dbReference>
<keyword evidence="4" id="KW-0418">Kinase</keyword>
<evidence type="ECO:0000256" key="3">
    <source>
        <dbReference type="ARBA" id="ARBA00022741"/>
    </source>
</evidence>
<dbReference type="FunCoup" id="A0A0C3HMA8">
    <property type="interactions" value="293"/>
</dbReference>
<feature type="domain" description="Protein kinase" evidence="8">
    <location>
        <begin position="1"/>
        <end position="274"/>
    </location>
</feature>
<dbReference type="InterPro" id="IPR033701">
    <property type="entry name" value="POLO_box_1"/>
</dbReference>
<feature type="compositionally biased region" description="Basic and acidic residues" evidence="7">
    <location>
        <begin position="30"/>
        <end position="53"/>
    </location>
</feature>
<dbReference type="CDD" id="cd13118">
    <property type="entry name" value="POLO_box_1"/>
    <property type="match status" value="1"/>
</dbReference>
<dbReference type="InterPro" id="IPR000719">
    <property type="entry name" value="Prot_kinase_dom"/>
</dbReference>
<dbReference type="OrthoDB" id="408964at2759"/>
<feature type="binding site" evidence="6">
    <location>
        <position position="96"/>
    </location>
    <ligand>
        <name>ATP</name>
        <dbReference type="ChEBI" id="CHEBI:30616"/>
    </ligand>
</feature>
<keyword evidence="3 6" id="KW-0547">Nucleotide-binding</keyword>
<dbReference type="InParanoid" id="A0A0C3HMA8"/>
<dbReference type="InterPro" id="IPR036947">
    <property type="entry name" value="POLO_box_dom_sf"/>
</dbReference>
<dbReference type="GO" id="GO:0005634">
    <property type="term" value="C:nucleus"/>
    <property type="evidence" value="ECO:0007669"/>
    <property type="project" value="TreeGrafter"/>
</dbReference>
<dbReference type="GO" id="GO:0000776">
    <property type="term" value="C:kinetochore"/>
    <property type="evidence" value="ECO:0007669"/>
    <property type="project" value="TreeGrafter"/>
</dbReference>
<evidence type="ECO:0000256" key="5">
    <source>
        <dbReference type="ARBA" id="ARBA00022840"/>
    </source>
</evidence>
<feature type="compositionally biased region" description="Polar residues" evidence="7">
    <location>
        <begin position="458"/>
        <end position="478"/>
    </location>
</feature>
<protein>
    <recommendedName>
        <fullName evidence="8">Protein kinase domain-containing protein</fullName>
    </recommendedName>
</protein>
<feature type="region of interest" description="Disordered" evidence="7">
    <location>
        <begin position="458"/>
        <end position="482"/>
    </location>
</feature>
<dbReference type="InterPro" id="IPR017441">
    <property type="entry name" value="Protein_kinase_ATP_BS"/>
</dbReference>
<dbReference type="GO" id="GO:0005816">
    <property type="term" value="C:spindle pole body"/>
    <property type="evidence" value="ECO:0007669"/>
    <property type="project" value="TreeGrafter"/>
</dbReference>